<evidence type="ECO:0000313" key="2">
    <source>
        <dbReference type="Proteomes" id="UP000187191"/>
    </source>
</evidence>
<accession>A0ABM6GWU8</accession>
<organism evidence="1 2">
    <name type="scientific">Streptomyces alfalfae</name>
    <dbReference type="NCBI Taxonomy" id="1642299"/>
    <lineage>
        <taxon>Bacteria</taxon>
        <taxon>Bacillati</taxon>
        <taxon>Actinomycetota</taxon>
        <taxon>Actinomycetes</taxon>
        <taxon>Kitasatosporales</taxon>
        <taxon>Streptomycetaceae</taxon>
        <taxon>Streptomyces</taxon>
    </lineage>
</organism>
<evidence type="ECO:0000313" key="1">
    <source>
        <dbReference type="EMBL" id="APY88211.1"/>
    </source>
</evidence>
<keyword evidence="2" id="KW-1185">Reference proteome</keyword>
<proteinExistence type="predicted"/>
<dbReference type="Proteomes" id="UP000187191">
    <property type="component" value="Chromosome"/>
</dbReference>
<gene>
    <name evidence="1" type="ORF">A7J05_23205</name>
</gene>
<reference evidence="1 2" key="1">
    <citation type="submission" date="2016-05" db="EMBL/GenBank/DDBJ databases">
        <authorList>
            <person name="Gu J."/>
        </authorList>
    </citation>
    <scope>NUCLEOTIDE SEQUENCE [LARGE SCALE GENOMIC DNA]</scope>
    <source>
        <strain evidence="1 2">ACCC40021</strain>
    </source>
</reference>
<dbReference type="EMBL" id="CP015588">
    <property type="protein sequence ID" value="APY88211.1"/>
    <property type="molecule type" value="Genomic_DNA"/>
</dbReference>
<protein>
    <recommendedName>
        <fullName evidence="3">Transposase</fullName>
    </recommendedName>
</protein>
<sequence length="80" mass="8823">MNGVASLLTIDTGQGYEDRETGQIRYTRPPRARYECHECGTTEGPVAGSVRVREFVANVRTDHRARCSARTTTQQGAHTA</sequence>
<name>A0ABM6GWU8_9ACTN</name>
<evidence type="ECO:0008006" key="3">
    <source>
        <dbReference type="Google" id="ProtNLM"/>
    </source>
</evidence>
<dbReference type="RefSeq" id="WP_076686183.1">
    <property type="nucleotide sequence ID" value="NZ_CP015588.1"/>
</dbReference>